<gene>
    <name evidence="1" type="ORF">ACFOD3_25865</name>
</gene>
<organism evidence="1 2">
    <name type="scientific">Falsiroseomonas tokyonensis</name>
    <dbReference type="NCBI Taxonomy" id="430521"/>
    <lineage>
        <taxon>Bacteria</taxon>
        <taxon>Pseudomonadati</taxon>
        <taxon>Pseudomonadota</taxon>
        <taxon>Alphaproteobacteria</taxon>
        <taxon>Acetobacterales</taxon>
        <taxon>Roseomonadaceae</taxon>
        <taxon>Falsiroseomonas</taxon>
    </lineage>
</organism>
<keyword evidence="2" id="KW-1185">Reference proteome</keyword>
<name>A0ABV7C3P9_9PROT</name>
<dbReference type="EMBL" id="JBHRSB010000011">
    <property type="protein sequence ID" value="MFC3003348.1"/>
    <property type="molecule type" value="Genomic_DNA"/>
</dbReference>
<evidence type="ECO:0000313" key="2">
    <source>
        <dbReference type="Proteomes" id="UP001595420"/>
    </source>
</evidence>
<dbReference type="SUPFAM" id="SSF53474">
    <property type="entry name" value="alpha/beta-Hydrolases"/>
    <property type="match status" value="1"/>
</dbReference>
<protein>
    <submittedName>
        <fullName evidence="1">Uncharacterized protein</fullName>
    </submittedName>
</protein>
<dbReference type="RefSeq" id="WP_246603284.1">
    <property type="nucleotide sequence ID" value="NZ_JAFNJS010000011.1"/>
</dbReference>
<accession>A0ABV7C3P9</accession>
<dbReference type="Proteomes" id="UP001595420">
    <property type="component" value="Unassembled WGS sequence"/>
</dbReference>
<sequence length="273" mass="27455">MSEAMSGAGPLVRDSVTQLDDAARGRVVCCGSHGGIYAAWYAARRGVAGLVLHDAGIGRERAGVGGLFWLESRFVPAAAVAHETARIGDGADMLARGRLSTVNAPAAALGLADGMPVAEALDRLLAARLPPAEAPGQMEEARRVIAEDGPVRVIALDSNGLVGPEDAGQVVVTGSHGGLLGGKPGSAVKADVLAAIYNDAGIGADRAGLSRLPALAARGIAAATVSAFSARIGDATSSWEDGYISALNAPAEARGGCIGLSTRDFVAKILESV</sequence>
<comment type="caution">
    <text evidence="1">The sequence shown here is derived from an EMBL/GenBank/DDBJ whole genome shotgun (WGS) entry which is preliminary data.</text>
</comment>
<proteinExistence type="predicted"/>
<reference evidence="2" key="1">
    <citation type="journal article" date="2019" name="Int. J. Syst. Evol. Microbiol.">
        <title>The Global Catalogue of Microorganisms (GCM) 10K type strain sequencing project: providing services to taxonomists for standard genome sequencing and annotation.</title>
        <authorList>
            <consortium name="The Broad Institute Genomics Platform"/>
            <consortium name="The Broad Institute Genome Sequencing Center for Infectious Disease"/>
            <person name="Wu L."/>
            <person name="Ma J."/>
        </authorList>
    </citation>
    <scope>NUCLEOTIDE SEQUENCE [LARGE SCALE GENOMIC DNA]</scope>
    <source>
        <strain evidence="2">CGMCC 1.16855</strain>
    </source>
</reference>
<dbReference type="InterPro" id="IPR029058">
    <property type="entry name" value="AB_hydrolase_fold"/>
</dbReference>
<evidence type="ECO:0000313" key="1">
    <source>
        <dbReference type="EMBL" id="MFC3003348.1"/>
    </source>
</evidence>